<dbReference type="InterPro" id="IPR051451">
    <property type="entry name" value="PhoH2-like"/>
</dbReference>
<comment type="similarity">
    <text evidence="1">Belongs to the PhoH family.</text>
</comment>
<proteinExistence type="inferred from homology"/>
<evidence type="ECO:0000256" key="2">
    <source>
        <dbReference type="ARBA" id="ARBA00022741"/>
    </source>
</evidence>
<dbReference type="PANTHER" id="PTHR30473:SF2">
    <property type="entry name" value="PIN DOMAIN-CONTAINING PROTEIN"/>
    <property type="match status" value="1"/>
</dbReference>
<dbReference type="InterPro" id="IPR002716">
    <property type="entry name" value="PIN_dom"/>
</dbReference>
<dbReference type="InterPro" id="IPR003714">
    <property type="entry name" value="PhoH"/>
</dbReference>
<evidence type="ECO:0000259" key="5">
    <source>
        <dbReference type="SMART" id="SM00670"/>
    </source>
</evidence>
<organism evidence="6 7">
    <name type="scientific">Lentisphaera profundi</name>
    <dbReference type="NCBI Taxonomy" id="1658616"/>
    <lineage>
        <taxon>Bacteria</taxon>
        <taxon>Pseudomonadati</taxon>
        <taxon>Lentisphaerota</taxon>
        <taxon>Lentisphaeria</taxon>
        <taxon>Lentisphaerales</taxon>
        <taxon>Lentisphaeraceae</taxon>
        <taxon>Lentisphaera</taxon>
    </lineage>
</organism>
<dbReference type="SUPFAM" id="SSF52540">
    <property type="entry name" value="P-loop containing nucleoside triphosphate hydrolases"/>
    <property type="match status" value="1"/>
</dbReference>
<dbReference type="EMBL" id="CP117812">
    <property type="protein sequence ID" value="WDE98775.1"/>
    <property type="molecule type" value="Genomic_DNA"/>
</dbReference>
<keyword evidence="7" id="KW-1185">Reference proteome</keyword>
<feature type="coiled-coil region" evidence="4">
    <location>
        <begin position="37"/>
        <end position="64"/>
    </location>
</feature>
<dbReference type="PANTHER" id="PTHR30473">
    <property type="entry name" value="PROTEIN PHOH"/>
    <property type="match status" value="1"/>
</dbReference>
<keyword evidence="3" id="KW-0067">ATP-binding</keyword>
<dbReference type="Pfam" id="PF13638">
    <property type="entry name" value="PIN_4"/>
    <property type="match status" value="1"/>
</dbReference>
<sequence length="434" mass="49117">MNKIYILDTTVILNDSNAIFAFPEEHVIIPLSVIEKVDKFKREMNDLGKNAREFNRTMDTLRKKGALTEGIQLENKGTLQILIRASKNQNADNIASDSVLTIGKNMRDDQPEKKIIIVSKDLNLRLKANALDLRAEGYEKDRFEEIMDYKGWHTLYISQEELDEFNAIGSFNYEGDIKLRSNEFINFKLEGKEKTRALARVASHAPNIIIPLRFSSEDISGLRPLNMEQTFVLEALLDENIKLVSLQGVAGTGKTLLAVAAGLRQVLRDFTFNKILVSRPIMPMGKDIGYLPGDIDEKLRPWMQPIFDAVELIRSIDRRSSKPILPSNLMDMEELHIEPLTYIRGRSIPNQYMVIDEAQNLSPLELKTIVTRMGKNSKIVLTGDVQQIDHPYMDSYSNGLAYVAGRFRDSPLAAHIKLSKGERSELAEAAVNLL</sequence>
<dbReference type="Gene3D" id="3.40.50.1010">
    <property type="entry name" value="5'-nuclease"/>
    <property type="match status" value="1"/>
</dbReference>
<gene>
    <name evidence="6" type="ORF">PQO03_13105</name>
</gene>
<protein>
    <submittedName>
        <fullName evidence="6">PhoH family protein</fullName>
    </submittedName>
</protein>
<evidence type="ECO:0000313" key="7">
    <source>
        <dbReference type="Proteomes" id="UP001214250"/>
    </source>
</evidence>
<keyword evidence="2" id="KW-0547">Nucleotide-binding</keyword>
<evidence type="ECO:0000313" key="6">
    <source>
        <dbReference type="EMBL" id="WDE98775.1"/>
    </source>
</evidence>
<name>A0ABY7VX51_9BACT</name>
<dbReference type="Gene3D" id="3.40.50.300">
    <property type="entry name" value="P-loop containing nucleotide triphosphate hydrolases"/>
    <property type="match status" value="1"/>
</dbReference>
<dbReference type="Pfam" id="PF02562">
    <property type="entry name" value="PhoH"/>
    <property type="match status" value="1"/>
</dbReference>
<dbReference type="SMART" id="SM00670">
    <property type="entry name" value="PINc"/>
    <property type="match status" value="1"/>
</dbReference>
<dbReference type="Proteomes" id="UP001214250">
    <property type="component" value="Chromosome 2"/>
</dbReference>
<reference evidence="6 7" key="1">
    <citation type="submission" date="2023-02" db="EMBL/GenBank/DDBJ databases">
        <title>Genome sequence of Lentisphaera profundi SAORIC-696.</title>
        <authorList>
            <person name="Kim e."/>
            <person name="Cho J.-C."/>
            <person name="Choi A."/>
            <person name="Kang I."/>
        </authorList>
    </citation>
    <scope>NUCLEOTIDE SEQUENCE [LARGE SCALE GENOMIC DNA]</scope>
    <source>
        <strain evidence="6 7">SAORIC-696</strain>
    </source>
</reference>
<dbReference type="CDD" id="cd09883">
    <property type="entry name" value="PIN_VapC_PhoHL-ATPase"/>
    <property type="match status" value="1"/>
</dbReference>
<evidence type="ECO:0000256" key="4">
    <source>
        <dbReference type="SAM" id="Coils"/>
    </source>
</evidence>
<feature type="domain" description="PIN" evidence="5">
    <location>
        <begin position="3"/>
        <end position="126"/>
    </location>
</feature>
<dbReference type="RefSeq" id="WP_274153644.1">
    <property type="nucleotide sequence ID" value="NZ_CP117812.1"/>
</dbReference>
<evidence type="ECO:0000256" key="1">
    <source>
        <dbReference type="ARBA" id="ARBA00010393"/>
    </source>
</evidence>
<accession>A0ABY7VX51</accession>
<dbReference type="InterPro" id="IPR027417">
    <property type="entry name" value="P-loop_NTPase"/>
</dbReference>
<evidence type="ECO:0000256" key="3">
    <source>
        <dbReference type="ARBA" id="ARBA00022840"/>
    </source>
</evidence>
<keyword evidence="4" id="KW-0175">Coiled coil</keyword>